<evidence type="ECO:0000313" key="1">
    <source>
        <dbReference type="EMBL" id="GGX30518.1"/>
    </source>
</evidence>
<gene>
    <name evidence="1" type="ORF">GCM10007384_34580</name>
</gene>
<evidence type="ECO:0000313" key="2">
    <source>
        <dbReference type="Proteomes" id="UP000601108"/>
    </source>
</evidence>
<dbReference type="AlphaFoldDB" id="A0A918JYR9"/>
<dbReference type="RefSeq" id="WP_155837900.1">
    <property type="nucleotide sequence ID" value="NZ_BMWS01000029.1"/>
</dbReference>
<sequence>MSLGFLSDMYVRNFLEFTDTVFLEKRSCPLNTLFLESCFVYGCLLINNTEDVSKKEYATNKYISIRKVVVIIKKKMLYLMLYLTSCGKETVY</sequence>
<comment type="caution">
    <text evidence="1">The sequence shown here is derived from an EMBL/GenBank/DDBJ whole genome shotgun (WGS) entry which is preliminary data.</text>
</comment>
<protein>
    <submittedName>
        <fullName evidence="1">Uncharacterized protein</fullName>
    </submittedName>
</protein>
<name>A0A918JYR9_9FLAO</name>
<dbReference type="Proteomes" id="UP000601108">
    <property type="component" value="Unassembled WGS sequence"/>
</dbReference>
<dbReference type="EMBL" id="BMWS01000029">
    <property type="protein sequence ID" value="GGX30518.1"/>
    <property type="molecule type" value="Genomic_DNA"/>
</dbReference>
<keyword evidence="2" id="KW-1185">Reference proteome</keyword>
<reference evidence="1 2" key="1">
    <citation type="journal article" date="2014" name="Int. J. Syst. Evol. Microbiol.">
        <title>Complete genome sequence of Corynebacterium casei LMG S-19264T (=DSM 44701T), isolated from a smear-ripened cheese.</title>
        <authorList>
            <consortium name="US DOE Joint Genome Institute (JGI-PGF)"/>
            <person name="Walter F."/>
            <person name="Albersmeier A."/>
            <person name="Kalinowski J."/>
            <person name="Ruckert C."/>
        </authorList>
    </citation>
    <scope>NUCLEOTIDE SEQUENCE [LARGE SCALE GENOMIC DNA]</scope>
    <source>
        <strain evidence="1 2">KCTC 12285</strain>
    </source>
</reference>
<accession>A0A918JYR9</accession>
<proteinExistence type="predicted"/>
<organism evidence="1 2">
    <name type="scientific">Aquimarina muelleri</name>
    <dbReference type="NCBI Taxonomy" id="279356"/>
    <lineage>
        <taxon>Bacteria</taxon>
        <taxon>Pseudomonadati</taxon>
        <taxon>Bacteroidota</taxon>
        <taxon>Flavobacteriia</taxon>
        <taxon>Flavobacteriales</taxon>
        <taxon>Flavobacteriaceae</taxon>
        <taxon>Aquimarina</taxon>
    </lineage>
</organism>